<dbReference type="KEGG" id="acr:Acry_2230"/>
<name>A5G0P4_ACICJ</name>
<gene>
    <name evidence="1" type="ordered locus">Acry_2230</name>
</gene>
<dbReference type="Proteomes" id="UP000000245">
    <property type="component" value="Chromosome"/>
</dbReference>
<accession>A5G0P4</accession>
<evidence type="ECO:0000313" key="1">
    <source>
        <dbReference type="EMBL" id="ABQ31426.1"/>
    </source>
</evidence>
<evidence type="ECO:0000313" key="2">
    <source>
        <dbReference type="Proteomes" id="UP000000245"/>
    </source>
</evidence>
<proteinExistence type="predicted"/>
<dbReference type="HOGENOM" id="CLU_1682837_0_0_5"/>
<keyword evidence="2" id="KW-1185">Reference proteome</keyword>
<sequence length="156" mass="17783">MEKSRSSATRPISNYLGGTSINSCYMLSERTNKIGLEPDEKDIEGSGNAVALRSQRANMLTQLAPWDAGDCLRHHDETRAVNLEHWIEVAEGFWRHLCRQERDNDPRRQFREQIGLNVEYVTRSASGHRVHIEPCHQNCRYAAKGKPCDSTCSFHA</sequence>
<dbReference type="EMBL" id="CP000697">
    <property type="protein sequence ID" value="ABQ31426.1"/>
    <property type="molecule type" value="Genomic_DNA"/>
</dbReference>
<dbReference type="AlphaFoldDB" id="A5G0P4"/>
<reference evidence="1 2" key="1">
    <citation type="submission" date="2007-05" db="EMBL/GenBank/DDBJ databases">
        <title>Complete sequence of chromosome of Acidiphilium cryptum JF-5.</title>
        <authorList>
            <consortium name="US DOE Joint Genome Institute"/>
            <person name="Copeland A."/>
            <person name="Lucas S."/>
            <person name="Lapidus A."/>
            <person name="Barry K."/>
            <person name="Detter J.C."/>
            <person name="Glavina del Rio T."/>
            <person name="Hammon N."/>
            <person name="Israni S."/>
            <person name="Dalin E."/>
            <person name="Tice H."/>
            <person name="Pitluck S."/>
            <person name="Sims D."/>
            <person name="Brettin T."/>
            <person name="Bruce D."/>
            <person name="Han C."/>
            <person name="Schmutz J."/>
            <person name="Larimer F."/>
            <person name="Land M."/>
            <person name="Hauser L."/>
            <person name="Kyrpides N."/>
            <person name="Kim E."/>
            <person name="Magnuson T."/>
            <person name="Richardson P."/>
        </authorList>
    </citation>
    <scope>NUCLEOTIDE SEQUENCE [LARGE SCALE GENOMIC DNA]</scope>
    <source>
        <strain evidence="1 2">JF-5</strain>
    </source>
</reference>
<protein>
    <submittedName>
        <fullName evidence="1">Uncharacterized protein</fullName>
    </submittedName>
</protein>
<organism evidence="1 2">
    <name type="scientific">Acidiphilium cryptum (strain JF-5)</name>
    <dbReference type="NCBI Taxonomy" id="349163"/>
    <lineage>
        <taxon>Bacteria</taxon>
        <taxon>Pseudomonadati</taxon>
        <taxon>Pseudomonadota</taxon>
        <taxon>Alphaproteobacteria</taxon>
        <taxon>Acetobacterales</taxon>
        <taxon>Acidocellaceae</taxon>
        <taxon>Acidiphilium</taxon>
    </lineage>
</organism>